<feature type="transmembrane region" description="Helical" evidence="12">
    <location>
        <begin position="1058"/>
        <end position="1080"/>
    </location>
</feature>
<feature type="transmembrane region" description="Helical" evidence="12">
    <location>
        <begin position="884"/>
        <end position="902"/>
    </location>
</feature>
<dbReference type="GO" id="GO:0005524">
    <property type="term" value="F:ATP binding"/>
    <property type="evidence" value="ECO:0007669"/>
    <property type="project" value="UniProtKB-KW"/>
</dbReference>
<dbReference type="PANTHER" id="PTHR43394">
    <property type="entry name" value="ATP-DEPENDENT PERMEASE MDL1, MITOCHONDRIAL"/>
    <property type="match status" value="1"/>
</dbReference>
<evidence type="ECO:0000256" key="5">
    <source>
        <dbReference type="ARBA" id="ARBA00022737"/>
    </source>
</evidence>
<dbReference type="InterPro" id="IPR017871">
    <property type="entry name" value="ABC_transporter-like_CS"/>
</dbReference>
<dbReference type="PANTHER" id="PTHR43394:SF27">
    <property type="entry name" value="ATP-DEPENDENT TRANSLOCASE ABCB1-LIKE"/>
    <property type="match status" value="1"/>
</dbReference>
<dbReference type="CDD" id="cd03249">
    <property type="entry name" value="ABC_MTABC3_MDL1_MDL2"/>
    <property type="match status" value="2"/>
</dbReference>
<keyword evidence="6" id="KW-0547">Nucleotide-binding</keyword>
<keyword evidence="3" id="KW-0813">Transport</keyword>
<evidence type="ECO:0000259" key="14">
    <source>
        <dbReference type="PROSITE" id="PS50929"/>
    </source>
</evidence>
<feature type="compositionally biased region" description="Acidic residues" evidence="11">
    <location>
        <begin position="1"/>
        <end position="10"/>
    </location>
</feature>
<dbReference type="Proteomes" id="UP000001064">
    <property type="component" value="Unassembled WGS sequence"/>
</dbReference>
<dbReference type="CDD" id="cd18578">
    <property type="entry name" value="ABC_6TM_Pgp_ABCB1_D2_like"/>
    <property type="match status" value="1"/>
</dbReference>
<feature type="compositionally biased region" description="Basic and acidic residues" evidence="11">
    <location>
        <begin position="36"/>
        <end position="64"/>
    </location>
</feature>
<keyword evidence="16" id="KW-1185">Reference proteome</keyword>
<feature type="domain" description="ABC transporter" evidence="13">
    <location>
        <begin position="449"/>
        <end position="685"/>
    </location>
</feature>
<dbReference type="PROSITE" id="PS00211">
    <property type="entry name" value="ABC_TRANSPORTER_1"/>
    <property type="match status" value="2"/>
</dbReference>
<keyword evidence="9" id="KW-0175">Coiled coil</keyword>
<reference evidence="16" key="1">
    <citation type="journal article" date="2011" name="Genome Biol.">
        <title>Comparative genomics of the social amoebae Dictyostelium discoideum and Dictyostelium purpureum.</title>
        <authorList>
            <consortium name="US DOE Joint Genome Institute (JGI-PGF)"/>
            <person name="Sucgang R."/>
            <person name="Kuo A."/>
            <person name="Tian X."/>
            <person name="Salerno W."/>
            <person name="Parikh A."/>
            <person name="Feasley C.L."/>
            <person name="Dalin E."/>
            <person name="Tu H."/>
            <person name="Huang E."/>
            <person name="Barry K."/>
            <person name="Lindquist E."/>
            <person name="Shapiro H."/>
            <person name="Bruce D."/>
            <person name="Schmutz J."/>
            <person name="Salamov A."/>
            <person name="Fey P."/>
            <person name="Gaudet P."/>
            <person name="Anjard C."/>
            <person name="Babu M.M."/>
            <person name="Basu S."/>
            <person name="Bushmanova Y."/>
            <person name="van der Wel H."/>
            <person name="Katoh-Kurasawa M."/>
            <person name="Dinh C."/>
            <person name="Coutinho P.M."/>
            <person name="Saito T."/>
            <person name="Elias M."/>
            <person name="Schaap P."/>
            <person name="Kay R.R."/>
            <person name="Henrissat B."/>
            <person name="Eichinger L."/>
            <person name="Rivero F."/>
            <person name="Putnam N.H."/>
            <person name="West C.M."/>
            <person name="Loomis W.F."/>
            <person name="Chisholm R.L."/>
            <person name="Shaulsky G."/>
            <person name="Strassmann J.E."/>
            <person name="Queller D.C."/>
            <person name="Kuspa A."/>
            <person name="Grigoriev I.V."/>
        </authorList>
    </citation>
    <scope>NUCLEOTIDE SEQUENCE [LARGE SCALE GENOMIC DNA]</scope>
    <source>
        <strain evidence="16">QSDP1</strain>
    </source>
</reference>
<dbReference type="InterPro" id="IPR036640">
    <property type="entry name" value="ABC1_TM_sf"/>
</dbReference>
<evidence type="ECO:0000256" key="6">
    <source>
        <dbReference type="ARBA" id="ARBA00022741"/>
    </source>
</evidence>
<evidence type="ECO:0000256" key="11">
    <source>
        <dbReference type="SAM" id="MobiDB-lite"/>
    </source>
</evidence>
<feature type="transmembrane region" description="Helical" evidence="12">
    <location>
        <begin position="385"/>
        <end position="403"/>
    </location>
</feature>
<dbReference type="PROSITE" id="PS50893">
    <property type="entry name" value="ABC_TRANSPORTER_2"/>
    <property type="match status" value="2"/>
</dbReference>
<dbReference type="KEGG" id="dpp:DICPUDRAFT_149280"/>
<dbReference type="Gene3D" id="3.40.50.300">
    <property type="entry name" value="P-loop containing nucleotide triphosphate hydrolases"/>
    <property type="match status" value="2"/>
</dbReference>
<dbReference type="FunFam" id="3.40.50.300:FF:000205">
    <property type="entry name" value="ABC transporter B family member 4"/>
    <property type="match status" value="1"/>
</dbReference>
<dbReference type="GO" id="GO:0140359">
    <property type="term" value="F:ABC-type transporter activity"/>
    <property type="evidence" value="ECO:0007669"/>
    <property type="project" value="InterPro"/>
</dbReference>
<feature type="region of interest" description="Disordered" evidence="11">
    <location>
        <begin position="1"/>
        <end position="95"/>
    </location>
</feature>
<gene>
    <name evidence="15" type="primary">ABCB2</name>
    <name evidence="15" type="ORF">DICPUDRAFT_149280</name>
</gene>
<dbReference type="GO" id="GO:0016020">
    <property type="term" value="C:membrane"/>
    <property type="evidence" value="ECO:0000318"/>
    <property type="project" value="GO_Central"/>
</dbReference>
<evidence type="ECO:0000256" key="4">
    <source>
        <dbReference type="ARBA" id="ARBA00022692"/>
    </source>
</evidence>
<keyword evidence="10 12" id="KW-0472">Membrane</keyword>
<feature type="transmembrane region" description="Helical" evidence="12">
    <location>
        <begin position="986"/>
        <end position="1008"/>
    </location>
</feature>
<dbReference type="FunFam" id="1.20.1560.10:FF:000163">
    <property type="entry name" value="ABC transporter B family protein"/>
    <property type="match status" value="1"/>
</dbReference>
<evidence type="ECO:0000256" key="1">
    <source>
        <dbReference type="ARBA" id="ARBA00004651"/>
    </source>
</evidence>
<dbReference type="Pfam" id="PF00664">
    <property type="entry name" value="ABC_membrane"/>
    <property type="match status" value="2"/>
</dbReference>
<dbReference type="GO" id="GO:0055085">
    <property type="term" value="P:transmembrane transport"/>
    <property type="evidence" value="ECO:0000318"/>
    <property type="project" value="GO_Central"/>
</dbReference>
<dbReference type="InterPro" id="IPR039421">
    <property type="entry name" value="Type_1_exporter"/>
</dbReference>
<dbReference type="FunCoup" id="F0ZDA2">
    <property type="interactions" value="30"/>
</dbReference>
<feature type="transmembrane region" description="Helical" evidence="12">
    <location>
        <begin position="341"/>
        <end position="365"/>
    </location>
</feature>
<dbReference type="GO" id="GO:0042626">
    <property type="term" value="F:ATPase-coupled transmembrane transporter activity"/>
    <property type="evidence" value="ECO:0000318"/>
    <property type="project" value="GO_Central"/>
</dbReference>
<sequence length="1358" mass="148734">MGTENTEDDSGIGSNNNNNDNVVGNDDLPQNSHSDLPQEREDDYKDSNNKDEIPMSNIKSKDIEPMETTLDGNEVEIVKVADPKKSDDKKEEEGVGPQVPFFKMFRFANKVDILLMVLGTLGAMANGVSMPAISIVFGRLMNVFSPQNLNDPAFDLVDEVTKNALLFIYIGIGVFVCSYMEVTFWMLAGERQAVRCRKAYFKAILRQEIGWYDITKSSELSTRISSDTLLFQEGIGEKIGNFIHHSSTFIAGFIVGFVNGWQLTLVIFALTPLIAAAGAFVSKMMADLTKAGQDAYAQAGAVAEEKIGSIRTVSTFSGEPGEVVKYSACLKEALKVGIKKGLMNGIGIGLVFLVLFGTYSLSFWYGGKLIVDKHWNPVPGRDWQGGDVLTVFFSVIMGAMALGQASPHVASFANGRGAAYKIYQVLDRESKIDPFTTEGRQHNEIQGNIEYRGISFAYPSRPDVQIFNNFNLSIKQGQTVALVGDSGGGKSSAIALLERFYDPLEGEIILDGINIKDINVNCLRKNIGLVSQEPVLFATTIAENIRYGNENATMEQIIEACKTANAHDFISALPEKYDTQVGEKGVQMSGGQKQRIAIARAMIKDPKILLLDEATSALDAENEHLVQQAIDKLMKGRTTIVIAHRLSSIVNSDVIAVVKGGNIVEQGTHNDLFALDGVYTTLVKRQQSGEDEEEKKKRKKNREEKAAAEGLKKAEEESSSAVTAGADVVEDKDGKKKKKKKERSVPIGRILKLSKPDWPLFLLGFIGSAINGAIMPVFSIIFSEILEIFQEVDPNELTRRSRNMALWFILLAVVAGLANFVQIYCFTYIGEKLTYNLRRLSFNSIIRQDIGWFDLTENSTGRLTTNLATEATLVQGMTSQRMGLLLQNIITAVAGVVIAFVSGWKLTLVVLACVPVIAFAGKIEMDFFQGFSQKNKEAYGECGQVASEAIGGIRTVSSFTCENKVIDKFDKCLIKPIKSSVRKSNISGLSFGFSQATLFFIYTLTYWYGGKLVSDLEWKASDATLAASCSATTTPPYSGFDTEEVCIKAFNTIEGFGAMMRVFFAIIMSAMGVGNSMAFAPDMAKAKNAAVAIFDLLDRHSLIDPFNTKGETPAKLEGNIEFKNISFRYPSRPNKVIFEGFNLSVPQGKKVALVGDSGGGKSTVISLLERFYDPLEGTVTLDGVELKDLNINWLRNNLGLVGQEPFLFSGTIFDNITYGKKDATMEEVVEAAKSANAHSFIETLPDGYHTQLGDKFTQLSGGQKQRVAIARAIIRDPKILLLDEATSALDSVSEKIVQQALDNVMKGRTTIVIAHRLSTIMDSDIIAVVKGGKVIEIGNHESLLAQNGFYCQLVSRQI</sequence>
<evidence type="ECO:0000313" key="15">
    <source>
        <dbReference type="EMBL" id="EGC38102.1"/>
    </source>
</evidence>
<feature type="transmembrane region" description="Helical" evidence="12">
    <location>
        <begin position="805"/>
        <end position="829"/>
    </location>
</feature>
<dbReference type="GO" id="GO:0005886">
    <property type="term" value="C:plasma membrane"/>
    <property type="evidence" value="ECO:0007669"/>
    <property type="project" value="UniProtKB-SubCell"/>
</dbReference>
<dbReference type="InterPro" id="IPR003439">
    <property type="entry name" value="ABC_transporter-like_ATP-bd"/>
</dbReference>
<evidence type="ECO:0000256" key="10">
    <source>
        <dbReference type="ARBA" id="ARBA00023136"/>
    </source>
</evidence>
<dbReference type="OrthoDB" id="6500128at2759"/>
<feature type="compositionally biased region" description="Low complexity" evidence="11">
    <location>
        <begin position="11"/>
        <end position="27"/>
    </location>
</feature>
<feature type="domain" description="ABC transmembrane type-1" evidence="14">
    <location>
        <begin position="117"/>
        <end position="414"/>
    </location>
</feature>
<dbReference type="EMBL" id="GL870984">
    <property type="protein sequence ID" value="EGC38102.1"/>
    <property type="molecule type" value="Genomic_DNA"/>
</dbReference>
<dbReference type="RefSeq" id="XP_003285409.1">
    <property type="nucleotide sequence ID" value="XM_003285361.1"/>
</dbReference>
<dbReference type="SMART" id="SM00382">
    <property type="entry name" value="AAA"/>
    <property type="match status" value="2"/>
</dbReference>
<dbReference type="Pfam" id="PF00005">
    <property type="entry name" value="ABC_tran"/>
    <property type="match status" value="2"/>
</dbReference>
<feature type="transmembrane region" description="Helical" evidence="12">
    <location>
        <begin position="263"/>
        <end position="281"/>
    </location>
</feature>
<name>F0ZDA2_DICPU</name>
<evidence type="ECO:0000313" key="16">
    <source>
        <dbReference type="Proteomes" id="UP000001064"/>
    </source>
</evidence>
<evidence type="ECO:0000256" key="8">
    <source>
        <dbReference type="ARBA" id="ARBA00022989"/>
    </source>
</evidence>
<keyword evidence="8 12" id="KW-1133">Transmembrane helix</keyword>
<feature type="domain" description="ABC transmembrane type-1" evidence="14">
    <location>
        <begin position="762"/>
        <end position="1085"/>
    </location>
</feature>
<evidence type="ECO:0000256" key="3">
    <source>
        <dbReference type="ARBA" id="ARBA00022448"/>
    </source>
</evidence>
<dbReference type="STRING" id="5786.F0ZDA2"/>
<feature type="region of interest" description="Disordered" evidence="11">
    <location>
        <begin position="685"/>
        <end position="740"/>
    </location>
</feature>
<keyword evidence="4 12" id="KW-0812">Transmembrane</keyword>
<dbReference type="FunFam" id="3.40.50.300:FF:000251">
    <property type="entry name" value="ABC transporter B family member 19"/>
    <property type="match status" value="1"/>
</dbReference>
<feature type="transmembrane region" description="Helical" evidence="12">
    <location>
        <begin position="113"/>
        <end position="137"/>
    </location>
</feature>
<protein>
    <submittedName>
        <fullName evidence="15">ABC transporter B family protein</fullName>
    </submittedName>
</protein>
<dbReference type="InterPro" id="IPR011527">
    <property type="entry name" value="ABC1_TM_dom"/>
</dbReference>
<dbReference type="FunFam" id="1.20.1560.10:FF:000018">
    <property type="entry name" value="ATP-binding cassette subfamily B member 11"/>
    <property type="match status" value="1"/>
</dbReference>
<evidence type="ECO:0000256" key="7">
    <source>
        <dbReference type="ARBA" id="ARBA00022840"/>
    </source>
</evidence>
<dbReference type="VEuPathDB" id="AmoebaDB:DICPUDRAFT_149280"/>
<keyword evidence="5" id="KW-0677">Repeat</keyword>
<accession>F0ZDA2</accession>
<comment type="similarity">
    <text evidence="2">Belongs to the ABC transporter superfamily. ABCB family. Multidrug resistance exporter (TC 3.A.1.201) subfamily.</text>
</comment>
<feature type="compositionally biased region" description="Basic and acidic residues" evidence="11">
    <location>
        <begin position="76"/>
        <end position="93"/>
    </location>
</feature>
<proteinExistence type="inferred from homology"/>
<feature type="domain" description="ABC transporter" evidence="13">
    <location>
        <begin position="1120"/>
        <end position="1356"/>
    </location>
</feature>
<evidence type="ECO:0000256" key="9">
    <source>
        <dbReference type="ARBA" id="ARBA00023054"/>
    </source>
</evidence>
<dbReference type="SUPFAM" id="SSF52540">
    <property type="entry name" value="P-loop containing nucleoside triphosphate hydrolases"/>
    <property type="match status" value="2"/>
</dbReference>
<feature type="compositionally biased region" description="Basic and acidic residues" evidence="11">
    <location>
        <begin position="701"/>
        <end position="716"/>
    </location>
</feature>
<dbReference type="FunFam" id="1.20.1560.10:FF:000009">
    <property type="entry name" value="ABC transporter B family member 1"/>
    <property type="match status" value="1"/>
</dbReference>
<dbReference type="GeneID" id="10502747"/>
<dbReference type="Gene3D" id="1.20.1560.10">
    <property type="entry name" value="ABC transporter type 1, transmembrane domain"/>
    <property type="match status" value="1"/>
</dbReference>
<dbReference type="OMA" id="GFGQEEQ"/>
<organism evidence="15 16">
    <name type="scientific">Dictyostelium purpureum</name>
    <name type="common">Slime mold</name>
    <dbReference type="NCBI Taxonomy" id="5786"/>
    <lineage>
        <taxon>Eukaryota</taxon>
        <taxon>Amoebozoa</taxon>
        <taxon>Evosea</taxon>
        <taxon>Eumycetozoa</taxon>
        <taxon>Dictyostelia</taxon>
        <taxon>Dictyosteliales</taxon>
        <taxon>Dictyosteliaceae</taxon>
        <taxon>Dictyostelium</taxon>
    </lineage>
</organism>
<evidence type="ECO:0000259" key="13">
    <source>
        <dbReference type="PROSITE" id="PS50893"/>
    </source>
</evidence>
<dbReference type="GO" id="GO:0016887">
    <property type="term" value="F:ATP hydrolysis activity"/>
    <property type="evidence" value="ECO:0007669"/>
    <property type="project" value="InterPro"/>
</dbReference>
<dbReference type="eggNOG" id="KOG0055">
    <property type="taxonomic scope" value="Eukaryota"/>
</dbReference>
<feature type="transmembrane region" description="Helical" evidence="12">
    <location>
        <begin position="760"/>
        <end position="785"/>
    </location>
</feature>
<dbReference type="InterPro" id="IPR027417">
    <property type="entry name" value="P-loop_NTPase"/>
</dbReference>
<comment type="subcellular location">
    <subcellularLocation>
        <location evidence="1">Cell membrane</location>
        <topology evidence="1">Multi-pass membrane protein</topology>
    </subcellularLocation>
</comment>
<evidence type="ECO:0000256" key="2">
    <source>
        <dbReference type="ARBA" id="ARBA00007577"/>
    </source>
</evidence>
<dbReference type="SUPFAM" id="SSF90123">
    <property type="entry name" value="ABC transporter transmembrane region"/>
    <property type="match status" value="2"/>
</dbReference>
<feature type="transmembrane region" description="Helical" evidence="12">
    <location>
        <begin position="166"/>
        <end position="188"/>
    </location>
</feature>
<keyword evidence="7" id="KW-0067">ATP-binding</keyword>
<evidence type="ECO:0000256" key="12">
    <source>
        <dbReference type="SAM" id="Phobius"/>
    </source>
</evidence>
<dbReference type="InterPro" id="IPR003593">
    <property type="entry name" value="AAA+_ATPase"/>
</dbReference>
<dbReference type="InParanoid" id="F0ZDA2"/>
<dbReference type="CDD" id="cd18577">
    <property type="entry name" value="ABC_6TM_Pgp_ABCB1_D1_like"/>
    <property type="match status" value="1"/>
</dbReference>
<dbReference type="PROSITE" id="PS50929">
    <property type="entry name" value="ABC_TM1F"/>
    <property type="match status" value="2"/>
</dbReference>